<evidence type="ECO:0000313" key="2">
    <source>
        <dbReference type="EMBL" id="KAA9404606.1"/>
    </source>
</evidence>
<proteinExistence type="predicted"/>
<accession>A0A5J5LCM8</accession>
<feature type="domain" description="DUF6884" evidence="1">
    <location>
        <begin position="14"/>
        <end position="155"/>
    </location>
</feature>
<protein>
    <recommendedName>
        <fullName evidence="1">DUF6884 domain-containing protein</fullName>
    </recommendedName>
</protein>
<dbReference type="AlphaFoldDB" id="A0A5J5LCM8"/>
<comment type="caution">
    <text evidence="2">The sequence shown here is derived from an EMBL/GenBank/DDBJ whole genome shotgun (WGS) entry which is preliminary data.</text>
</comment>
<organism evidence="2 3">
    <name type="scientific">Haloarcula hispanica</name>
    <dbReference type="NCBI Taxonomy" id="51589"/>
    <lineage>
        <taxon>Archaea</taxon>
        <taxon>Methanobacteriati</taxon>
        <taxon>Methanobacteriota</taxon>
        <taxon>Stenosarchaea group</taxon>
        <taxon>Halobacteria</taxon>
        <taxon>Halobacteriales</taxon>
        <taxon>Haloarculaceae</taxon>
        <taxon>Haloarcula</taxon>
    </lineage>
</organism>
<dbReference type="EMBL" id="RQWK01000004">
    <property type="protein sequence ID" value="KAA9404606.1"/>
    <property type="molecule type" value="Genomic_DNA"/>
</dbReference>
<evidence type="ECO:0000313" key="3">
    <source>
        <dbReference type="Proteomes" id="UP000326244"/>
    </source>
</evidence>
<name>A0A5J5LCM8_HALHI</name>
<evidence type="ECO:0000259" key="1">
    <source>
        <dbReference type="Pfam" id="PF21818"/>
    </source>
</evidence>
<dbReference type="Proteomes" id="UP000326244">
    <property type="component" value="Unassembled WGS sequence"/>
</dbReference>
<dbReference type="Pfam" id="PF21818">
    <property type="entry name" value="DUF6884"/>
    <property type="match status" value="1"/>
</dbReference>
<gene>
    <name evidence="2" type="ORF">EGO51_19095</name>
</gene>
<reference evidence="2 3" key="1">
    <citation type="submission" date="2018-11" db="EMBL/GenBank/DDBJ databases">
        <title>Genomic analysis of Haloarcula hispanica CBA1121.</title>
        <authorList>
            <person name="Kim Y.B."/>
            <person name="Roh S.W."/>
        </authorList>
    </citation>
    <scope>NUCLEOTIDE SEQUENCE [LARGE SCALE GENOMIC DNA]</scope>
    <source>
        <strain evidence="2 3">CBA1121</strain>
    </source>
</reference>
<sequence length="283" mass="31636">MTTTQTERTRGRFVLIGCGDAKTDDPAEARDLYTSSYFAVKRSYAEAAVQWARTADRRANTWAVLSAEHGILMPRQTVAPYDTTIEDLRDDPIEGEANYRLPSGDCVESRLDRWALRVHSSLGDWLRRPYAADQQESPCRELVVLAGSDYVDALRKRGIFDGRPTAIRTGRETYTALPPKATVRFPFQERDFDGMFDQMSWLSDRVEELSSAAAPARRSELSAFDGGFERDSATWQTGHSGVDVEGTEQAGLDAFENVPERYLATKQTRLATVEMAELCSLAS</sequence>
<dbReference type="RefSeq" id="WP_151104325.1">
    <property type="nucleotide sequence ID" value="NZ_RQWK01000004.1"/>
</dbReference>
<dbReference type="InterPro" id="IPR049251">
    <property type="entry name" value="DUF6884"/>
</dbReference>